<proteinExistence type="predicted"/>
<keyword evidence="3" id="KW-1185">Reference proteome</keyword>
<reference evidence="2 3" key="1">
    <citation type="submission" date="2016-11" db="EMBL/GenBank/DDBJ databases">
        <title>The macronuclear genome of Stentor coeruleus: a giant cell with tiny introns.</title>
        <authorList>
            <person name="Slabodnick M."/>
            <person name="Ruby J.G."/>
            <person name="Reiff S.B."/>
            <person name="Swart E.C."/>
            <person name="Gosai S."/>
            <person name="Prabakaran S."/>
            <person name="Witkowska E."/>
            <person name="Larue G.E."/>
            <person name="Fisher S."/>
            <person name="Freeman R.M."/>
            <person name="Gunawardena J."/>
            <person name="Chu W."/>
            <person name="Stover N.A."/>
            <person name="Gregory B.D."/>
            <person name="Nowacki M."/>
            <person name="Derisi J."/>
            <person name="Roy S.W."/>
            <person name="Marshall W.F."/>
            <person name="Sood P."/>
        </authorList>
    </citation>
    <scope>NUCLEOTIDE SEQUENCE [LARGE SCALE GENOMIC DNA]</scope>
    <source>
        <strain evidence="2">WM001</strain>
    </source>
</reference>
<dbReference type="Proteomes" id="UP000187209">
    <property type="component" value="Unassembled WGS sequence"/>
</dbReference>
<feature type="domain" description="Cyclic nucleotide-binding" evidence="1">
    <location>
        <begin position="179"/>
        <end position="306"/>
    </location>
</feature>
<dbReference type="SMART" id="SM00100">
    <property type="entry name" value="cNMP"/>
    <property type="match status" value="2"/>
</dbReference>
<dbReference type="PRINTS" id="PR00103">
    <property type="entry name" value="CAMPKINASE"/>
</dbReference>
<dbReference type="Gene3D" id="2.60.120.10">
    <property type="entry name" value="Jelly Rolls"/>
    <property type="match status" value="2"/>
</dbReference>
<dbReference type="CDD" id="cd00038">
    <property type="entry name" value="CAP_ED"/>
    <property type="match status" value="2"/>
</dbReference>
<comment type="caution">
    <text evidence="2">The sequence shown here is derived from an EMBL/GenBank/DDBJ whole genome shotgun (WGS) entry which is preliminary data.</text>
</comment>
<name>A0A1R2AW49_9CILI</name>
<sequence>MDYSFTPRLSVTLSESEHKLQEIIKILATPSHQRSPLAIKILKLHTESISFFQQMIEEGDEQLFKECLLCLRYKFMQARSYVCRSGEKGDYFYLILEGEVSVQIWNEERRFFEEVCKLSTGGSFGELALLRDQPRSATIICQQNTHFATLCKNDYLRILGHASTKKLEEIVTFFSSLPTFAGWSKKGLIKLSYYFRTLKFKRNNIICYEGSPADSVFIVKKGEVSILKEIKVQRSSLRKIGNDGRVLPKIKCENYSMKAQMSIESVGEIIGDDDVLHDLPRSFTCQCISPTAELLEISKIEFKKRIRAEDSLNQLTQRQKIKDSHMNSAMSLLRAIKQPGPFDRIDDRDKGKQILNSIRSLNPWNSAQNLCKKKKEISKEQSTKIMRKAIQTINDVKSLPLSPRGPLPNVILSPCLSPKSII</sequence>
<dbReference type="InterPro" id="IPR018488">
    <property type="entry name" value="cNMP-bd_CS"/>
</dbReference>
<dbReference type="SUPFAM" id="SSF51206">
    <property type="entry name" value="cAMP-binding domain-like"/>
    <property type="match status" value="2"/>
</dbReference>
<dbReference type="PROSITE" id="PS00889">
    <property type="entry name" value="CNMP_BINDING_2"/>
    <property type="match status" value="1"/>
</dbReference>
<dbReference type="PANTHER" id="PTHR23011">
    <property type="entry name" value="CYCLIC NUCLEOTIDE-BINDING DOMAIN CONTAINING PROTEIN"/>
    <property type="match status" value="1"/>
</dbReference>
<dbReference type="InterPro" id="IPR018490">
    <property type="entry name" value="cNMP-bd_dom_sf"/>
</dbReference>
<evidence type="ECO:0000313" key="2">
    <source>
        <dbReference type="EMBL" id="OMJ68738.1"/>
    </source>
</evidence>
<dbReference type="InterPro" id="IPR014710">
    <property type="entry name" value="RmlC-like_jellyroll"/>
</dbReference>
<evidence type="ECO:0000259" key="1">
    <source>
        <dbReference type="PROSITE" id="PS50042"/>
    </source>
</evidence>
<dbReference type="PANTHER" id="PTHR23011:SF28">
    <property type="entry name" value="CYCLIC NUCLEOTIDE-BINDING DOMAIN CONTAINING PROTEIN"/>
    <property type="match status" value="1"/>
</dbReference>
<dbReference type="OrthoDB" id="291970at2759"/>
<dbReference type="PROSITE" id="PS00888">
    <property type="entry name" value="CNMP_BINDING_1"/>
    <property type="match status" value="1"/>
</dbReference>
<dbReference type="AlphaFoldDB" id="A0A1R2AW49"/>
<dbReference type="EMBL" id="MPUH01001288">
    <property type="protein sequence ID" value="OMJ68738.1"/>
    <property type="molecule type" value="Genomic_DNA"/>
</dbReference>
<gene>
    <name evidence="2" type="ORF">SteCoe_33735</name>
</gene>
<feature type="domain" description="Cyclic nucleotide-binding" evidence="1">
    <location>
        <begin position="55"/>
        <end position="176"/>
    </location>
</feature>
<dbReference type="PROSITE" id="PS50042">
    <property type="entry name" value="CNMP_BINDING_3"/>
    <property type="match status" value="2"/>
</dbReference>
<accession>A0A1R2AW49</accession>
<dbReference type="InterPro" id="IPR000595">
    <property type="entry name" value="cNMP-bd_dom"/>
</dbReference>
<organism evidence="2 3">
    <name type="scientific">Stentor coeruleus</name>
    <dbReference type="NCBI Taxonomy" id="5963"/>
    <lineage>
        <taxon>Eukaryota</taxon>
        <taxon>Sar</taxon>
        <taxon>Alveolata</taxon>
        <taxon>Ciliophora</taxon>
        <taxon>Postciliodesmatophora</taxon>
        <taxon>Heterotrichea</taxon>
        <taxon>Heterotrichida</taxon>
        <taxon>Stentoridae</taxon>
        <taxon>Stentor</taxon>
    </lineage>
</organism>
<protein>
    <recommendedName>
        <fullName evidence="1">Cyclic nucleotide-binding domain-containing protein</fullName>
    </recommendedName>
</protein>
<dbReference type="Pfam" id="PF00027">
    <property type="entry name" value="cNMP_binding"/>
    <property type="match status" value="1"/>
</dbReference>
<evidence type="ECO:0000313" key="3">
    <source>
        <dbReference type="Proteomes" id="UP000187209"/>
    </source>
</evidence>